<gene>
    <name evidence="1" type="ordered locus">MCP_1792</name>
</gene>
<sequence length="256" mass="27902">MSLSINEINERLIEAGRLIYRPIYVYGSDVAPKGAVQVSSILQAGHRCLAKAMFKQSAHDGIPPLFLGEDVLKGCCYGAQSWLGFINFPTSMEDMLVGRSDDEALFLKSSPEVCRLSLQNIGRITPPADYIVTSAAADISGKADVLSVVCFGSAEQVRNLCALVHFDETRIFNPIMAPWGSHCSLFVAYPSGMAANAPKNTAFLGPNAPDGNSWFPENIMALSMPIEMARRICEKYGASFAVRAPEMTYPRTREPV</sequence>
<evidence type="ECO:0008006" key="3">
    <source>
        <dbReference type="Google" id="ProtNLM"/>
    </source>
</evidence>
<dbReference type="InterPro" id="IPR003748">
    <property type="entry name" value="DUF169"/>
</dbReference>
<accession>D1YZJ2</accession>
<dbReference type="InParanoid" id="D1YZJ2"/>
<dbReference type="Pfam" id="PF02596">
    <property type="entry name" value="DUF169"/>
    <property type="match status" value="1"/>
</dbReference>
<protein>
    <recommendedName>
        <fullName evidence="3">DUF169 domain-containing protein</fullName>
    </recommendedName>
</protein>
<reference evidence="1 2" key="1">
    <citation type="journal article" date="2007" name="Appl. Environ. Microbiol.">
        <title>Isolation of key methanogens for global methane emission from rice paddy fields: a novel isolate affiliated with the clone cluster rice cluster I.</title>
        <authorList>
            <person name="Sakai S."/>
            <person name="Imachi H."/>
            <person name="Sekiguchi Y."/>
            <person name="Ohashi A."/>
            <person name="Harada H."/>
            <person name="Kamagata Y."/>
        </authorList>
    </citation>
    <scope>NUCLEOTIDE SEQUENCE [LARGE SCALE GENOMIC DNA]</scope>
    <source>
        <strain evidence="2">DSM 17711 / JCM 13418 / NBRC 101707 / SANAE</strain>
    </source>
</reference>
<dbReference type="STRING" id="304371.MCP_1792"/>
<dbReference type="AlphaFoldDB" id="D1YZJ2"/>
<dbReference type="eggNOG" id="arCOG02290">
    <property type="taxonomic scope" value="Archaea"/>
</dbReference>
<dbReference type="Proteomes" id="UP000001882">
    <property type="component" value="Chromosome"/>
</dbReference>
<reference evidence="2" key="3">
    <citation type="journal article" date="2011" name="PLoS ONE">
        <title>Genome sequence of a mesophilic hydrogenotrophic methanogen Methanocella paludicola, the first cultivated representative of the order Methanocellales.</title>
        <authorList>
            <person name="Sakai S."/>
            <person name="Takaki Y."/>
            <person name="Shimamura S."/>
            <person name="Sekine M."/>
            <person name="Tajima T."/>
            <person name="Kosugi H."/>
            <person name="Ichikawa N."/>
            <person name="Tasumi E."/>
            <person name="Hiraki A.T."/>
            <person name="Shimizu A."/>
            <person name="Kato Y."/>
            <person name="Nishiko R."/>
            <person name="Mori K."/>
            <person name="Fujita N."/>
            <person name="Imachi H."/>
            <person name="Takai K."/>
        </authorList>
    </citation>
    <scope>NUCLEOTIDE SEQUENCE [LARGE SCALE GENOMIC DNA]</scope>
    <source>
        <strain evidence="2">DSM 17711 / JCM 13418 / NBRC 101707 / SANAE</strain>
    </source>
</reference>
<dbReference type="GeneID" id="8681684"/>
<dbReference type="OrthoDB" id="68503at2157"/>
<keyword evidence="2" id="KW-1185">Reference proteome</keyword>
<dbReference type="KEGG" id="mpd:MCP_1792"/>
<evidence type="ECO:0000313" key="2">
    <source>
        <dbReference type="Proteomes" id="UP000001882"/>
    </source>
</evidence>
<dbReference type="EMBL" id="AP011532">
    <property type="protein sequence ID" value="BAI61864.1"/>
    <property type="molecule type" value="Genomic_DNA"/>
</dbReference>
<organism evidence="1 2">
    <name type="scientific">Methanocella paludicola (strain DSM 17711 / JCM 13418 / NBRC 101707 / SANAE)</name>
    <dbReference type="NCBI Taxonomy" id="304371"/>
    <lineage>
        <taxon>Archaea</taxon>
        <taxon>Methanobacteriati</taxon>
        <taxon>Methanobacteriota</taxon>
        <taxon>Stenosarchaea group</taxon>
        <taxon>Methanomicrobia</taxon>
        <taxon>Methanocellales</taxon>
        <taxon>Methanocellaceae</taxon>
        <taxon>Methanocella</taxon>
    </lineage>
</organism>
<dbReference type="RefSeq" id="WP_012900542.1">
    <property type="nucleotide sequence ID" value="NC_013665.1"/>
</dbReference>
<name>D1YZJ2_METPS</name>
<reference evidence="1 2" key="2">
    <citation type="journal article" date="2008" name="Int. J. Syst. Evol. Microbiol.">
        <title>Methanocella paludicola gen. nov., sp. nov., a methane-producing archaeon, the first isolate of the lineage 'Rice Cluster I', and proposal of the new archaeal order Methanocellales ord. nov.</title>
        <authorList>
            <person name="Sakai S."/>
            <person name="Imachi H."/>
            <person name="Hanada S."/>
            <person name="Ohashi A."/>
            <person name="Harada H."/>
            <person name="Kamagata Y."/>
        </authorList>
    </citation>
    <scope>NUCLEOTIDE SEQUENCE [LARGE SCALE GENOMIC DNA]</scope>
    <source>
        <strain evidence="2">DSM 17711 / JCM 13418 / NBRC 101707 / SANAE</strain>
    </source>
</reference>
<evidence type="ECO:0000313" key="1">
    <source>
        <dbReference type="EMBL" id="BAI61864.1"/>
    </source>
</evidence>
<proteinExistence type="predicted"/>